<evidence type="ECO:0000313" key="6">
    <source>
        <dbReference type="EMBL" id="KJF44853.1"/>
    </source>
</evidence>
<keyword evidence="2 4" id="KW-0442">Lipid degradation</keyword>
<keyword evidence="7" id="KW-1185">Reference proteome</keyword>
<gene>
    <name evidence="6" type="ORF">LH29_05285</name>
</gene>
<feature type="short sequence motif" description="GXSXG" evidence="4">
    <location>
        <begin position="38"/>
        <end position="42"/>
    </location>
</feature>
<dbReference type="GO" id="GO:0016787">
    <property type="term" value="F:hydrolase activity"/>
    <property type="evidence" value="ECO:0007669"/>
    <property type="project" value="UniProtKB-UniRule"/>
</dbReference>
<dbReference type="RefSeq" id="WP_045026380.1">
    <property type="nucleotide sequence ID" value="NZ_JRHC01000001.1"/>
</dbReference>
<dbReference type="Proteomes" id="UP000032544">
    <property type="component" value="Unassembled WGS sequence"/>
</dbReference>
<evidence type="ECO:0000259" key="5">
    <source>
        <dbReference type="PROSITE" id="PS51635"/>
    </source>
</evidence>
<comment type="caution">
    <text evidence="6">The sequence shown here is derived from an EMBL/GenBank/DDBJ whole genome shotgun (WGS) entry which is preliminary data.</text>
</comment>
<protein>
    <recommendedName>
        <fullName evidence="5">PNPLA domain-containing protein</fullName>
    </recommendedName>
</protein>
<accession>A0A0D8JG63</accession>
<evidence type="ECO:0000256" key="1">
    <source>
        <dbReference type="ARBA" id="ARBA00022801"/>
    </source>
</evidence>
<comment type="caution">
    <text evidence="4">Lacks conserved residue(s) required for the propagation of feature annotation.</text>
</comment>
<dbReference type="InterPro" id="IPR050301">
    <property type="entry name" value="NTE"/>
</dbReference>
<dbReference type="PROSITE" id="PS51635">
    <property type="entry name" value="PNPLA"/>
    <property type="match status" value="1"/>
</dbReference>
<dbReference type="PANTHER" id="PTHR14226">
    <property type="entry name" value="NEUROPATHY TARGET ESTERASE/SWISS CHEESE D.MELANOGASTER"/>
    <property type="match status" value="1"/>
</dbReference>
<feature type="active site" description="Nucleophile" evidence="4">
    <location>
        <position position="40"/>
    </location>
</feature>
<evidence type="ECO:0000256" key="4">
    <source>
        <dbReference type="PROSITE-ProRule" id="PRU01161"/>
    </source>
</evidence>
<dbReference type="OrthoDB" id="9770965at2"/>
<evidence type="ECO:0000256" key="2">
    <source>
        <dbReference type="ARBA" id="ARBA00022963"/>
    </source>
</evidence>
<dbReference type="InterPro" id="IPR002641">
    <property type="entry name" value="PNPLA_dom"/>
</dbReference>
<feature type="active site" description="Proton acceptor" evidence="4">
    <location>
        <position position="154"/>
    </location>
</feature>
<keyword evidence="1 4" id="KW-0378">Hydrolase</keyword>
<dbReference type="AlphaFoldDB" id="A0A0D8JG63"/>
<evidence type="ECO:0000313" key="7">
    <source>
        <dbReference type="Proteomes" id="UP000032544"/>
    </source>
</evidence>
<dbReference type="STRING" id="1544798.LH29_05285"/>
<feature type="domain" description="PNPLA" evidence="5">
    <location>
        <begin position="7"/>
        <end position="167"/>
    </location>
</feature>
<dbReference type="PANTHER" id="PTHR14226:SF76">
    <property type="entry name" value="NTE FAMILY PROTEIN RSSA"/>
    <property type="match status" value="1"/>
</dbReference>
<reference evidence="6 7" key="1">
    <citation type="submission" date="2014-09" db="EMBL/GenBank/DDBJ databases">
        <title>Draft Genome Sequence of Draconibacterium sp. JN14CK-3.</title>
        <authorList>
            <person name="Dong C."/>
            <person name="Lai Q."/>
            <person name="Shao Z."/>
        </authorList>
    </citation>
    <scope>NUCLEOTIDE SEQUENCE [LARGE SCALE GENOMIC DNA]</scope>
    <source>
        <strain evidence="6 7">JN14CK-3</strain>
    </source>
</reference>
<dbReference type="Gene3D" id="3.40.1090.10">
    <property type="entry name" value="Cytosolic phospholipase A2 catalytic domain"/>
    <property type="match status" value="2"/>
</dbReference>
<keyword evidence="3 4" id="KW-0443">Lipid metabolism</keyword>
<dbReference type="SUPFAM" id="SSF52151">
    <property type="entry name" value="FabD/lysophospholipase-like"/>
    <property type="match status" value="1"/>
</dbReference>
<sequence>MSKNVALVLSGGAARGMAHIGAIEELEARGYNITSVAGTSMGALIGGIYALGKLPEFKEWAISLERHDMFRMVDFSFGGNGLIKGEKVLTKIQEFIPDALIEDLPIPFSATAVDLKHREEVVFTKGSLFNAIRASISIPSVFTPVTSENSVLVDGGVMNNLPISNVKRTEGDVLIAVHVNAAIPLPQKFYETEDETEKESKYKKWLNEFYDFLNINHPKEKKEQLGMLSLMDQALATGMLKQVDYAIEKGKPDVVINVSRDVCGTYDFYKAKEVIEIGRHSAVLELDKAEFNG</sequence>
<evidence type="ECO:0000256" key="3">
    <source>
        <dbReference type="ARBA" id="ARBA00023098"/>
    </source>
</evidence>
<proteinExistence type="predicted"/>
<dbReference type="EMBL" id="JRHC01000001">
    <property type="protein sequence ID" value="KJF44853.1"/>
    <property type="molecule type" value="Genomic_DNA"/>
</dbReference>
<dbReference type="GO" id="GO:0016042">
    <property type="term" value="P:lipid catabolic process"/>
    <property type="evidence" value="ECO:0007669"/>
    <property type="project" value="UniProtKB-UniRule"/>
</dbReference>
<organism evidence="6 7">
    <name type="scientific">Draconibacterium sediminis</name>
    <dbReference type="NCBI Taxonomy" id="1544798"/>
    <lineage>
        <taxon>Bacteria</taxon>
        <taxon>Pseudomonadati</taxon>
        <taxon>Bacteroidota</taxon>
        <taxon>Bacteroidia</taxon>
        <taxon>Marinilabiliales</taxon>
        <taxon>Prolixibacteraceae</taxon>
        <taxon>Draconibacterium</taxon>
    </lineage>
</organism>
<feature type="short sequence motif" description="DGA/G" evidence="4">
    <location>
        <begin position="154"/>
        <end position="156"/>
    </location>
</feature>
<name>A0A0D8JG63_9BACT</name>
<dbReference type="InterPro" id="IPR016035">
    <property type="entry name" value="Acyl_Trfase/lysoPLipase"/>
</dbReference>
<dbReference type="Pfam" id="PF01734">
    <property type="entry name" value="Patatin"/>
    <property type="match status" value="1"/>
</dbReference>